<dbReference type="InterPro" id="IPR012334">
    <property type="entry name" value="Pectin_lyas_fold"/>
</dbReference>
<dbReference type="InterPro" id="IPR011050">
    <property type="entry name" value="Pectin_lyase_fold/virulence"/>
</dbReference>
<dbReference type="RefSeq" id="WP_051658446.1">
    <property type="nucleotide sequence ID" value="NZ_CP007795.1"/>
</dbReference>
<reference evidence="3 4" key="1">
    <citation type="journal article" date="2014" name="Genome Announc.">
        <title>Complete Genome Sequence of the Model Rhizosphere Strain Azospirillum brasilense Az39, Successfully Applied in Agriculture.</title>
        <authorList>
            <person name="Rivera D."/>
            <person name="Revale S."/>
            <person name="Molina R."/>
            <person name="Gualpa J."/>
            <person name="Puente M."/>
            <person name="Maroniche G."/>
            <person name="Paris G."/>
            <person name="Baker D."/>
            <person name="Clavijo B."/>
            <person name="McLay K."/>
            <person name="Spaepen S."/>
            <person name="Perticari A."/>
            <person name="Vazquez M."/>
            <person name="Wisniewski-Dye F."/>
            <person name="Watkins C."/>
            <person name="Martinez-Abarca F."/>
            <person name="Vanderleyden J."/>
            <person name="Cassan F."/>
        </authorList>
    </citation>
    <scope>NUCLEOTIDE SEQUENCE [LARGE SCALE GENOMIC DNA]</scope>
    <source>
        <strain evidence="3 4">Az39</strain>
        <plasmid evidence="3">AbAZ39_p2</plasmid>
    </source>
</reference>
<accession>A0A060DUZ3</accession>
<evidence type="ECO:0000313" key="3">
    <source>
        <dbReference type="EMBL" id="AIB14933.1"/>
    </source>
</evidence>
<proteinExistence type="predicted"/>
<dbReference type="SUPFAM" id="SSF51126">
    <property type="entry name" value="Pectin lyase-like"/>
    <property type="match status" value="1"/>
</dbReference>
<evidence type="ECO:0000313" key="4">
    <source>
        <dbReference type="Proteomes" id="UP000027186"/>
    </source>
</evidence>
<dbReference type="Proteomes" id="UP000027186">
    <property type="component" value="Plasmid AbAZ39_p2"/>
</dbReference>
<sequence>MDTGRATPRRHAPRPARLAAILLTCLPMTATGAEPPTVSLRPGTDIQAAVERHPPGTRFRLEAGIHRLQSIVPKNDNRFEGAPGAVLSGARRLTAFVHRAFVHRGPVWIARGQTQKGRVNAAEFCRSGFPRCAHPEDLFIDDAPMLHVGSRSAVGPGRWFFDYDADEIVIGDDPTGRIVETSVTPRAFGGTASGVVIQALTIEKYAAPVQAAAVDAEFGPGWTVRNSVLRLNHGVGVNAGNGSRILDNRLLDNGHAGFSGSGTNFLIAGNEIARNGYAGVDFYWEGGGGKITESGGGGLIRGNCVHDNIGAGIWADIDVHQLVIEDNLVFGNADNGITYEISYDGVIRNNRVADNGQRGQGWFWGAQILISSARGVKVYGNDIDVPGGYGNAVTVVSQDRAPYTPAVGNEIFDNRIVIRNTNARIGAVTDVNADNAVVAAGNRLYGNRYHLVELGERVWFWNDAEADWNAIRAQGQEVGGVVNAGIPQKTPLSCPSMAPMDNAR</sequence>
<dbReference type="InterPro" id="IPR039448">
    <property type="entry name" value="Beta_helix"/>
</dbReference>
<organism evidence="3 4">
    <name type="scientific">Azospirillum argentinense</name>
    <dbReference type="NCBI Taxonomy" id="2970906"/>
    <lineage>
        <taxon>Bacteria</taxon>
        <taxon>Pseudomonadati</taxon>
        <taxon>Pseudomonadota</taxon>
        <taxon>Alphaproteobacteria</taxon>
        <taxon>Rhodospirillales</taxon>
        <taxon>Azospirillaceae</taxon>
        <taxon>Azospirillum</taxon>
    </lineage>
</organism>
<protein>
    <recommendedName>
        <fullName evidence="2">Right handed beta helix domain-containing protein</fullName>
    </recommendedName>
</protein>
<dbReference type="Gene3D" id="2.160.20.10">
    <property type="entry name" value="Single-stranded right-handed beta-helix, Pectin lyase-like"/>
    <property type="match status" value="1"/>
</dbReference>
<geneLocation type="plasmid" evidence="3 4">
    <name>AbAZ39_p2</name>
</geneLocation>
<dbReference type="Pfam" id="PF13229">
    <property type="entry name" value="Beta_helix"/>
    <property type="match status" value="1"/>
</dbReference>
<dbReference type="SMART" id="SM00710">
    <property type="entry name" value="PbH1"/>
    <property type="match status" value="6"/>
</dbReference>
<feature type="chain" id="PRO_5001585989" description="Right handed beta helix domain-containing protein" evidence="1">
    <location>
        <begin position="33"/>
        <end position="504"/>
    </location>
</feature>
<feature type="domain" description="Right handed beta helix" evidence="2">
    <location>
        <begin position="222"/>
        <end position="383"/>
    </location>
</feature>
<dbReference type="InterPro" id="IPR006626">
    <property type="entry name" value="PbH1"/>
</dbReference>
<keyword evidence="3" id="KW-0614">Plasmid</keyword>
<name>A0A060DUZ3_9PROT</name>
<dbReference type="EMBL" id="CP007795">
    <property type="protein sequence ID" value="AIB14933.1"/>
    <property type="molecule type" value="Genomic_DNA"/>
</dbReference>
<dbReference type="AlphaFoldDB" id="A0A060DUZ3"/>
<evidence type="ECO:0000256" key="1">
    <source>
        <dbReference type="SAM" id="SignalP"/>
    </source>
</evidence>
<dbReference type="KEGG" id="abq:ABAZ39_23865"/>
<dbReference type="InterPro" id="IPR022441">
    <property type="entry name" value="Para_beta_helix_rpt-2"/>
</dbReference>
<keyword evidence="1" id="KW-0732">Signal</keyword>
<evidence type="ECO:0000259" key="2">
    <source>
        <dbReference type="Pfam" id="PF13229"/>
    </source>
</evidence>
<feature type="signal peptide" evidence="1">
    <location>
        <begin position="1"/>
        <end position="32"/>
    </location>
</feature>
<dbReference type="NCBIfam" id="TIGR03804">
    <property type="entry name" value="para_beta_helix"/>
    <property type="match status" value="1"/>
</dbReference>
<gene>
    <name evidence="3" type="ORF">ABAZ39_23865</name>
</gene>